<name>A0AAV2I444_LYMST</name>
<accession>A0AAV2I444</accession>
<feature type="compositionally biased region" description="Basic and acidic residues" evidence="1">
    <location>
        <begin position="24"/>
        <end position="41"/>
    </location>
</feature>
<dbReference type="AlphaFoldDB" id="A0AAV2I444"/>
<sequence length="325" mass="36625">ASSYKSPQTQNTDQSPPQPPRPTRKLETKKENIRPRTHKDITQTTKPSAPVTISYISILGGDDDNLEFSSLAQDFPSKAFFRSPTFHQRPIQSFRFERSKTTIIPSKSCSNKTVQTRRSDFNFDLTTNGDIAPLFVSDPVLSSAGQTLQSRCQSSTSEKTPEQQKSYIGVDQPDESRRFSATSDASTQSKSYTSTRSSVDLGPNANVEEEQNNIAERRKDDDASSSMFYTRSRTPADSSFIEAQKMFIQRTNTFVNSQRPGRKKIDINNIPINLLESTSLMIQDRKLMPQRANSKFIPLQLRAQPSNLTVNQLQRLNTTLPQTSR</sequence>
<feature type="non-terminal residue" evidence="2">
    <location>
        <position position="1"/>
    </location>
</feature>
<organism evidence="2 3">
    <name type="scientific">Lymnaea stagnalis</name>
    <name type="common">Great pond snail</name>
    <name type="synonym">Helix stagnalis</name>
    <dbReference type="NCBI Taxonomy" id="6523"/>
    <lineage>
        <taxon>Eukaryota</taxon>
        <taxon>Metazoa</taxon>
        <taxon>Spiralia</taxon>
        <taxon>Lophotrochozoa</taxon>
        <taxon>Mollusca</taxon>
        <taxon>Gastropoda</taxon>
        <taxon>Heterobranchia</taxon>
        <taxon>Euthyneura</taxon>
        <taxon>Panpulmonata</taxon>
        <taxon>Hygrophila</taxon>
        <taxon>Lymnaeoidea</taxon>
        <taxon>Lymnaeidae</taxon>
        <taxon>Lymnaea</taxon>
    </lineage>
</organism>
<dbReference type="Proteomes" id="UP001497497">
    <property type="component" value="Unassembled WGS sequence"/>
</dbReference>
<gene>
    <name evidence="2" type="ORF">GSLYS_00014450001</name>
</gene>
<evidence type="ECO:0000256" key="1">
    <source>
        <dbReference type="SAM" id="MobiDB-lite"/>
    </source>
</evidence>
<keyword evidence="3" id="KW-1185">Reference proteome</keyword>
<feature type="compositionally biased region" description="Polar residues" evidence="1">
    <location>
        <begin position="147"/>
        <end position="166"/>
    </location>
</feature>
<evidence type="ECO:0000313" key="3">
    <source>
        <dbReference type="Proteomes" id="UP001497497"/>
    </source>
</evidence>
<feature type="compositionally biased region" description="Polar residues" evidence="1">
    <location>
        <begin position="1"/>
        <end position="15"/>
    </location>
</feature>
<protein>
    <submittedName>
        <fullName evidence="2">Uncharacterized protein</fullName>
    </submittedName>
</protein>
<reference evidence="2 3" key="1">
    <citation type="submission" date="2024-04" db="EMBL/GenBank/DDBJ databases">
        <authorList>
            <consortium name="Genoscope - CEA"/>
            <person name="William W."/>
        </authorList>
    </citation>
    <scope>NUCLEOTIDE SEQUENCE [LARGE SCALE GENOMIC DNA]</scope>
</reference>
<feature type="non-terminal residue" evidence="2">
    <location>
        <position position="325"/>
    </location>
</feature>
<dbReference type="EMBL" id="CAXITT010000400">
    <property type="protein sequence ID" value="CAL1540801.1"/>
    <property type="molecule type" value="Genomic_DNA"/>
</dbReference>
<feature type="compositionally biased region" description="Polar residues" evidence="1">
    <location>
        <begin position="179"/>
        <end position="198"/>
    </location>
</feature>
<feature type="region of interest" description="Disordered" evidence="1">
    <location>
        <begin position="1"/>
        <end position="47"/>
    </location>
</feature>
<evidence type="ECO:0000313" key="2">
    <source>
        <dbReference type="EMBL" id="CAL1540801.1"/>
    </source>
</evidence>
<comment type="caution">
    <text evidence="2">The sequence shown here is derived from an EMBL/GenBank/DDBJ whole genome shotgun (WGS) entry which is preliminary data.</text>
</comment>
<feature type="region of interest" description="Disordered" evidence="1">
    <location>
        <begin position="147"/>
        <end position="231"/>
    </location>
</feature>
<proteinExistence type="predicted"/>